<sequence>MKDSSNLLEMRNISKEFPGVKALDNVTLKVKKGSVHALMGENGAGKSTLMKCLFGIYHPNSGEIFISGQKVQFKNSKHALDNGVSMVHQELNQVRERNVMDNLWLGRYPKKGLFIDEKKMYDETEKIFKDLDINVNPRDKVSTLSVSQMQMVEIAKAVSYNSKIIVMDEPTSSLTEKEVSHLFKIINKLRKQGISIIYISHKMEEILEISDEVTIMRDGKWIATEKASDLTMDLIIKLMVGRELTDRFPKKDHIPKETILEVNNLSDAKNELKNVSFKLRKGEILGIAGLVGAKRTETLETLFGLREKGSGDIILHGKKVDNSKPFKAMQNGFALVTEERRQTGIFGKLPIDFNSIIANIDSYKTSTGLLANGRISKDTQWVIDSMKVKTPSQKTLIGSLSGGNQQKIVIGKWLLRKPEILLLDEPTRGIDVGAKFEIYQLINELAKEDKGIIMVSSEMPELLGVCDRILVMSNGRVSGIVNANETTQEEIMHLSAKYLSVTGGVNNANQIKEKV</sequence>
<evidence type="ECO:0000259" key="12">
    <source>
        <dbReference type="PROSITE" id="PS50893"/>
    </source>
</evidence>
<evidence type="ECO:0000256" key="10">
    <source>
        <dbReference type="ARBA" id="ARBA00023136"/>
    </source>
</evidence>
<comment type="similarity">
    <text evidence="11">Belongs to the ABC transporter superfamily.</text>
</comment>
<reference evidence="16" key="5">
    <citation type="submission" date="2019-11" db="EMBL/GenBank/DDBJ databases">
        <title>Characterization of Clostridium perfringens isolates from swine manure treated agricultural soils.</title>
        <authorList>
            <person name="Wushke S.T."/>
        </authorList>
    </citation>
    <scope>NUCLEOTIDE SEQUENCE</scope>
    <source>
        <strain evidence="18">V2</strain>
        <strain evidence="19">X15</strain>
        <strain evidence="17">X26</strain>
        <strain evidence="20">X62</strain>
        <strain evidence="16">X94</strain>
    </source>
</reference>
<reference evidence="14" key="2">
    <citation type="journal article" date="2018" name="Genome Biol.">
        <title>SKESA: strategic k-mer extension for scrupulous assemblies.</title>
        <authorList>
            <person name="Souvorov A."/>
            <person name="Agarwala R."/>
            <person name="Lipman D.J."/>
        </authorList>
    </citation>
    <scope>NUCLEOTIDE SEQUENCE</scope>
    <source>
        <strain evidence="14">C25</strain>
    </source>
</reference>
<gene>
    <name evidence="14" type="primary">mglA</name>
    <name evidence="23" type="synonym">mglA_1</name>
    <name evidence="22" type="ORF">EHZ11_04575</name>
    <name evidence="21" type="ORF">G6Z34_02505</name>
    <name evidence="16" type="ORF">GNF68_08320</name>
    <name evidence="18" type="ORF">GNF77_06055</name>
    <name evidence="17" type="ORF">GNF79_03745</name>
    <name evidence="19" type="ORF">GNF81_02530</name>
    <name evidence="20" type="ORF">GNF83_07510</name>
    <name evidence="14" type="ORF">I9063_002202</name>
    <name evidence="13" type="ORF">JFP838_08930</name>
    <name evidence="15" type="ORF">JJB78_07030</name>
    <name evidence="23" type="ORF">NCTC10719_02808</name>
</gene>
<dbReference type="GO" id="GO:0043211">
    <property type="term" value="F:ABC-type carbohydrate transporter activity"/>
    <property type="evidence" value="ECO:0007669"/>
    <property type="project" value="UniProtKB-UniRule"/>
</dbReference>
<keyword evidence="8 11" id="KW-0067">ATP-binding</keyword>
<reference evidence="21 27" key="6">
    <citation type="submission" date="2020-02" db="EMBL/GenBank/DDBJ databases">
        <title>Genomic Insights into the Phylogeny and Genetic Plasticity of the Human and Animal Enteric Pathogen Clostridium perfringens.</title>
        <authorList>
            <person name="Feng Y."/>
            <person name="Hu Y."/>
        </authorList>
    </citation>
    <scope>NUCLEOTIDE SEQUENCE [LARGE SCALE GENOMIC DNA]</scope>
    <source>
        <strain evidence="21 27">CP-40</strain>
    </source>
</reference>
<evidence type="ECO:0000313" key="27">
    <source>
        <dbReference type="Proteomes" id="UP000481454"/>
    </source>
</evidence>
<dbReference type="EMBL" id="WNVM01000003">
    <property type="protein sequence ID" value="MDZ5008482.1"/>
    <property type="molecule type" value="Genomic_DNA"/>
</dbReference>
<dbReference type="Proteomes" id="UP000855421">
    <property type="component" value="Unassembled WGS sequence"/>
</dbReference>
<dbReference type="Gene3D" id="3.40.50.300">
    <property type="entry name" value="P-loop containing nucleotide triphosphate hydrolases"/>
    <property type="match status" value="2"/>
</dbReference>
<evidence type="ECO:0000256" key="1">
    <source>
        <dbReference type="ARBA" id="ARBA00004202"/>
    </source>
</evidence>
<dbReference type="AlphaFoldDB" id="A0A127EIU5"/>
<keyword evidence="3 11" id="KW-0813">Transport</keyword>
<dbReference type="InterPro" id="IPR003593">
    <property type="entry name" value="AAA+_ATPase"/>
</dbReference>
<evidence type="ECO:0000256" key="3">
    <source>
        <dbReference type="ARBA" id="ARBA00022448"/>
    </source>
</evidence>
<dbReference type="Proteomes" id="UP001289066">
    <property type="component" value="Unassembled WGS sequence"/>
</dbReference>
<dbReference type="Proteomes" id="UP001292368">
    <property type="component" value="Unassembled WGS sequence"/>
</dbReference>
<reference evidence="23 25" key="3">
    <citation type="submission" date="2018-06" db="EMBL/GenBank/DDBJ databases">
        <authorList>
            <consortium name="Pathogen Informatics"/>
            <person name="Doyle S."/>
        </authorList>
    </citation>
    <scope>NUCLEOTIDE SEQUENCE [LARGE SCALE GENOMIC DNA]</scope>
    <source>
        <strain evidence="23 25">NCTC10719</strain>
    </source>
</reference>
<comment type="catalytic activity">
    <reaction evidence="11">
        <text>D-galactose(out) + ATP + H2O = D-galactose(in) + ADP + phosphate + H(+)</text>
        <dbReference type="Rhea" id="RHEA:60156"/>
        <dbReference type="ChEBI" id="CHEBI:4139"/>
        <dbReference type="ChEBI" id="CHEBI:15377"/>
        <dbReference type="ChEBI" id="CHEBI:15378"/>
        <dbReference type="ChEBI" id="CHEBI:30616"/>
        <dbReference type="ChEBI" id="CHEBI:43474"/>
        <dbReference type="ChEBI" id="CHEBI:456216"/>
        <dbReference type="EC" id="7.5.2.11"/>
    </reaction>
</comment>
<evidence type="ECO:0000256" key="4">
    <source>
        <dbReference type="ARBA" id="ARBA00022475"/>
    </source>
</evidence>
<dbReference type="EMBL" id="WNUI01000018">
    <property type="protein sequence ID" value="MDZ4909074.1"/>
    <property type="molecule type" value="Genomic_DNA"/>
</dbReference>
<dbReference type="InterPro" id="IPR003439">
    <property type="entry name" value="ABC_transporter-like_ATP-bd"/>
</dbReference>
<organism evidence="13 24">
    <name type="scientific">Clostridium perfringens</name>
    <dbReference type="NCBI Taxonomy" id="1502"/>
    <lineage>
        <taxon>Bacteria</taxon>
        <taxon>Bacillati</taxon>
        <taxon>Bacillota</taxon>
        <taxon>Clostridia</taxon>
        <taxon>Eubacteriales</taxon>
        <taxon>Clostridiaceae</taxon>
        <taxon>Clostridium</taxon>
    </lineage>
</organism>
<dbReference type="GO" id="GO:0016887">
    <property type="term" value="F:ATP hydrolysis activity"/>
    <property type="evidence" value="ECO:0007669"/>
    <property type="project" value="InterPro"/>
</dbReference>
<dbReference type="EMBL" id="JAALLZ010000001">
    <property type="protein sequence ID" value="NGU28986.1"/>
    <property type="molecule type" value="Genomic_DNA"/>
</dbReference>
<evidence type="ECO:0000313" key="28">
    <source>
        <dbReference type="Proteomes" id="UP000668358"/>
    </source>
</evidence>
<dbReference type="PANTHER" id="PTHR43790">
    <property type="entry name" value="CARBOHYDRATE TRANSPORT ATP-BINDING PROTEIN MG119-RELATED"/>
    <property type="match status" value="1"/>
</dbReference>
<dbReference type="EMBL" id="UAWG01000020">
    <property type="protein sequence ID" value="SQB61132.1"/>
    <property type="molecule type" value="Genomic_DNA"/>
</dbReference>
<evidence type="ECO:0000313" key="15">
    <source>
        <dbReference type="EMBL" id="MBO3416279.1"/>
    </source>
</evidence>
<keyword evidence="10 11" id="KW-0472">Membrane</keyword>
<dbReference type="EMBL" id="WNUR01000014">
    <property type="protein sequence ID" value="MDZ7541102.1"/>
    <property type="molecule type" value="Genomic_DNA"/>
</dbReference>
<dbReference type="Proteomes" id="UP000249986">
    <property type="component" value="Unassembled WGS sequence"/>
</dbReference>
<dbReference type="NCBIfam" id="NF008215">
    <property type="entry name" value="PRK10982.1"/>
    <property type="match status" value="1"/>
</dbReference>
<keyword evidence="7 11" id="KW-0547">Nucleotide-binding</keyword>
<evidence type="ECO:0000256" key="2">
    <source>
        <dbReference type="ARBA" id="ARBA00004533"/>
    </source>
</evidence>
<evidence type="ECO:0000313" key="25">
    <source>
        <dbReference type="Proteomes" id="UP000249986"/>
    </source>
</evidence>
<dbReference type="PROSITE" id="PS50893">
    <property type="entry name" value="ABC_TRANSPORTER_2"/>
    <property type="match status" value="2"/>
</dbReference>
<evidence type="ECO:0000313" key="21">
    <source>
        <dbReference type="EMBL" id="NGU28986.1"/>
    </source>
</evidence>
<dbReference type="Proteomes" id="UP000668358">
    <property type="component" value="Unassembled WGS sequence"/>
</dbReference>
<keyword evidence="9 11" id="KW-1278">Translocase</keyword>
<keyword evidence="23" id="KW-0378">Hydrolase</keyword>
<reference evidence="22 26" key="4">
    <citation type="submission" date="2018-11" db="EMBL/GenBank/DDBJ databases">
        <title>Draft genome sequences of potential pathogenic Clostridium perfringens from environmental surface water in the North West Province, South Africa.</title>
        <authorList>
            <person name="Fourie J.C.J."/>
            <person name="Sanko T.J."/>
            <person name="Bezuidenhout C."/>
            <person name="Mienie C."/>
            <person name="Adeleke R."/>
        </authorList>
    </citation>
    <scope>NUCLEOTIDE SEQUENCE [LARGE SCALE GENOMIC DNA]</scope>
    <source>
        <strain evidence="22 26">SC4-C13</strain>
    </source>
</reference>
<evidence type="ECO:0000313" key="22">
    <source>
        <dbReference type="EMBL" id="RQN26414.1"/>
    </source>
</evidence>
<evidence type="ECO:0000256" key="7">
    <source>
        <dbReference type="ARBA" id="ARBA00022741"/>
    </source>
</evidence>
<dbReference type="SMART" id="SM00382">
    <property type="entry name" value="AAA"/>
    <property type="match status" value="2"/>
</dbReference>
<name>A0A127EIU5_CLOPF</name>
<dbReference type="FunFam" id="3.40.50.300:FF:000126">
    <property type="entry name" value="Galactose/methyl galactoside import ATP-binding protein MglA"/>
    <property type="match status" value="1"/>
</dbReference>
<reference evidence="13 24" key="1">
    <citation type="journal article" date="2016" name="PLoS ONE">
        <title>Plasmid Characterization and Chromosome Analysis of Two netF+ Clostridium perfringens Isolates Associated with Foal and Canine Necrotizing Enteritis.</title>
        <authorList>
            <person name="Mehdizadeh Gohari I."/>
            <person name="Kropinski A.M."/>
            <person name="Weese S.J."/>
            <person name="Parreira V.R."/>
            <person name="Whitehead A.E."/>
            <person name="Boerlin P."/>
            <person name="Prescott J.F."/>
        </authorList>
    </citation>
    <scope>NUCLEOTIDE SEQUENCE [LARGE SCALE GENOMIC DNA]</scope>
    <source>
        <strain evidence="13 24">JP838</strain>
    </source>
</reference>
<evidence type="ECO:0000313" key="16">
    <source>
        <dbReference type="EMBL" id="MDZ4909074.1"/>
    </source>
</evidence>
<dbReference type="RefSeq" id="WP_003449162.1">
    <property type="nucleotide sequence ID" value="NZ_AP026870.1"/>
</dbReference>
<dbReference type="FunFam" id="3.40.50.300:FF:000127">
    <property type="entry name" value="Ribose import ATP-binding protein RbsA"/>
    <property type="match status" value="1"/>
</dbReference>
<keyword evidence="6" id="KW-0677">Repeat</keyword>
<dbReference type="Proteomes" id="UP000481454">
    <property type="component" value="Unassembled WGS sequence"/>
</dbReference>
<dbReference type="Proteomes" id="UP001291306">
    <property type="component" value="Unassembled WGS sequence"/>
</dbReference>
<dbReference type="InterPro" id="IPR027417">
    <property type="entry name" value="P-loop_NTPase"/>
</dbReference>
<dbReference type="GO" id="GO:0015749">
    <property type="term" value="P:monosaccharide transmembrane transport"/>
    <property type="evidence" value="ECO:0007669"/>
    <property type="project" value="UniProtKB-ARBA"/>
</dbReference>
<dbReference type="OrthoDB" id="9771863at2"/>
<dbReference type="GO" id="GO:0005524">
    <property type="term" value="F:ATP binding"/>
    <property type="evidence" value="ECO:0007669"/>
    <property type="project" value="UniProtKB-UniRule"/>
</dbReference>
<evidence type="ECO:0000313" key="18">
    <source>
        <dbReference type="EMBL" id="MDZ5008482.1"/>
    </source>
</evidence>
<evidence type="ECO:0000256" key="6">
    <source>
        <dbReference type="ARBA" id="ARBA00022737"/>
    </source>
</evidence>
<evidence type="ECO:0000313" key="14">
    <source>
        <dbReference type="EMBL" id="HAT4298820.1"/>
    </source>
</evidence>
<keyword evidence="4 11" id="KW-1003">Cell membrane</keyword>
<reference evidence="14" key="7">
    <citation type="submission" date="2020-07" db="EMBL/GenBank/DDBJ databases">
        <authorList>
            <consortium name="NCBI Pathogen Detection Project"/>
        </authorList>
    </citation>
    <scope>NUCLEOTIDE SEQUENCE</scope>
    <source>
        <strain evidence="14">C25</strain>
    </source>
</reference>
<evidence type="ECO:0000256" key="11">
    <source>
        <dbReference type="RuleBase" id="RU367029"/>
    </source>
</evidence>
<accession>A0A127EIU5</accession>
<dbReference type="EMBL" id="WNVG01000004">
    <property type="protein sequence ID" value="MDZ5031688.1"/>
    <property type="molecule type" value="Genomic_DNA"/>
</dbReference>
<dbReference type="EMBL" id="DACTBT010000015">
    <property type="protein sequence ID" value="HAT4298820.1"/>
    <property type="molecule type" value="Genomic_DNA"/>
</dbReference>
<dbReference type="Proteomes" id="UP000273641">
    <property type="component" value="Unassembled WGS sequence"/>
</dbReference>
<dbReference type="Proteomes" id="UP001288944">
    <property type="component" value="Unassembled WGS sequence"/>
</dbReference>
<dbReference type="SMR" id="A0A127EIU5"/>
<evidence type="ECO:0000256" key="8">
    <source>
        <dbReference type="ARBA" id="ARBA00022840"/>
    </source>
</evidence>
<dbReference type="Proteomes" id="UP000070260">
    <property type="component" value="Chromosome"/>
</dbReference>
<evidence type="ECO:0000313" key="13">
    <source>
        <dbReference type="EMBL" id="AMN35870.1"/>
    </source>
</evidence>
<protein>
    <recommendedName>
        <fullName evidence="11">Ribose/galactose/methyl galactoside import ATP-binding protein</fullName>
        <ecNumber evidence="11">7.5.2.11</ecNumber>
    </recommendedName>
</protein>
<comment type="function">
    <text evidence="11">Part of an ABC transporter complex involved in carbohydrate import. Could be involved in ribose, galactose and/or methyl galactoside import. Responsible for energy coupling to the transport system.</text>
</comment>
<dbReference type="CDD" id="cd03215">
    <property type="entry name" value="ABC_Carb_Monos_II"/>
    <property type="match status" value="1"/>
</dbReference>
<evidence type="ECO:0000256" key="9">
    <source>
        <dbReference type="ARBA" id="ARBA00022967"/>
    </source>
</evidence>
<evidence type="ECO:0000313" key="26">
    <source>
        <dbReference type="Proteomes" id="UP000273641"/>
    </source>
</evidence>
<reference evidence="15 28" key="8">
    <citation type="submission" date="2020-12" db="EMBL/GenBank/DDBJ databases">
        <title>Comparative genomics of Clostridium perfringens reveals patterns of host-associated phylogenetic clades and virulence factors.</title>
        <authorList>
            <person name="Smith A.H."/>
            <person name="Geier R."/>
        </authorList>
    </citation>
    <scope>NUCLEOTIDE SEQUENCE [LARGE SCALE GENOMIC DNA]</scope>
    <source>
        <strain evidence="15 28">CHD15829P</strain>
    </source>
</reference>
<evidence type="ECO:0000313" key="17">
    <source>
        <dbReference type="EMBL" id="MDZ4998220.1"/>
    </source>
</evidence>
<dbReference type="Pfam" id="PF00005">
    <property type="entry name" value="ABC_tran"/>
    <property type="match status" value="2"/>
</dbReference>
<dbReference type="PROSITE" id="PS00211">
    <property type="entry name" value="ABC_TRANSPORTER_1"/>
    <property type="match status" value="1"/>
</dbReference>
<dbReference type="Proteomes" id="UP001288778">
    <property type="component" value="Unassembled WGS sequence"/>
</dbReference>
<comment type="subcellular location">
    <subcellularLocation>
        <location evidence="2">Cell inner membrane</location>
    </subcellularLocation>
    <subcellularLocation>
        <location evidence="1 11">Cell membrane</location>
        <topology evidence="1 11">Peripheral membrane protein</topology>
    </subcellularLocation>
</comment>
<dbReference type="PANTHER" id="PTHR43790:SF7">
    <property type="entry name" value="GALACTOSE_METHYL GALACTOSIDE IMPORT ATP-BINDING PROTEIN MGLA"/>
    <property type="match status" value="1"/>
</dbReference>
<evidence type="ECO:0000313" key="19">
    <source>
        <dbReference type="EMBL" id="MDZ5031688.1"/>
    </source>
</evidence>
<proteinExistence type="inferred from homology"/>
<feature type="domain" description="ABC transporter" evidence="12">
    <location>
        <begin position="8"/>
        <end position="243"/>
    </location>
</feature>
<dbReference type="EMBL" id="CP010994">
    <property type="protein sequence ID" value="AMN35870.1"/>
    <property type="molecule type" value="Genomic_DNA"/>
</dbReference>
<dbReference type="InterPro" id="IPR017871">
    <property type="entry name" value="ABC_transporter-like_CS"/>
</dbReference>
<dbReference type="EMBL" id="JAENRE010000002">
    <property type="protein sequence ID" value="MBO3416279.1"/>
    <property type="molecule type" value="Genomic_DNA"/>
</dbReference>
<dbReference type="SUPFAM" id="SSF52540">
    <property type="entry name" value="P-loop containing nucleoside triphosphate hydrolases"/>
    <property type="match status" value="2"/>
</dbReference>
<dbReference type="InterPro" id="IPR050107">
    <property type="entry name" value="ABC_carbohydrate_import_ATPase"/>
</dbReference>
<evidence type="ECO:0000256" key="5">
    <source>
        <dbReference type="ARBA" id="ARBA00022597"/>
    </source>
</evidence>
<dbReference type="PATRIC" id="fig|1502.156.peg.1587"/>
<evidence type="ECO:0000313" key="20">
    <source>
        <dbReference type="EMBL" id="MDZ7541102.1"/>
    </source>
</evidence>
<keyword evidence="5 11" id="KW-0762">Sugar transport</keyword>
<dbReference type="GO" id="GO:0005886">
    <property type="term" value="C:plasma membrane"/>
    <property type="evidence" value="ECO:0007669"/>
    <property type="project" value="UniProtKB-SubCell"/>
</dbReference>
<feature type="domain" description="ABC transporter" evidence="12">
    <location>
        <begin position="254"/>
        <end position="499"/>
    </location>
</feature>
<dbReference type="EMBL" id="WNVC01000007">
    <property type="protein sequence ID" value="MDZ4998220.1"/>
    <property type="molecule type" value="Genomic_DNA"/>
</dbReference>
<evidence type="ECO:0000313" key="23">
    <source>
        <dbReference type="EMBL" id="SQB61132.1"/>
    </source>
</evidence>
<dbReference type="EMBL" id="RQNR01000001">
    <property type="protein sequence ID" value="RQN26414.1"/>
    <property type="molecule type" value="Genomic_DNA"/>
</dbReference>
<dbReference type="CDD" id="cd03216">
    <property type="entry name" value="ABC_Carb_Monos_I"/>
    <property type="match status" value="1"/>
</dbReference>
<dbReference type="EC" id="7.5.2.11" evidence="11"/>
<evidence type="ECO:0000313" key="24">
    <source>
        <dbReference type="Proteomes" id="UP000070260"/>
    </source>
</evidence>